<keyword evidence="2" id="KW-1185">Reference proteome</keyword>
<dbReference type="EMBL" id="KZ061366">
    <property type="protein sequence ID" value="PIO11055.1"/>
    <property type="molecule type" value="Genomic_DNA"/>
</dbReference>
<proteinExistence type="predicted"/>
<organism evidence="1 2">
    <name type="scientific">Aquarana catesbeiana</name>
    <name type="common">American bullfrog</name>
    <name type="synonym">Rana catesbeiana</name>
    <dbReference type="NCBI Taxonomy" id="8400"/>
    <lineage>
        <taxon>Eukaryota</taxon>
        <taxon>Metazoa</taxon>
        <taxon>Chordata</taxon>
        <taxon>Craniata</taxon>
        <taxon>Vertebrata</taxon>
        <taxon>Euteleostomi</taxon>
        <taxon>Amphibia</taxon>
        <taxon>Batrachia</taxon>
        <taxon>Anura</taxon>
        <taxon>Neobatrachia</taxon>
        <taxon>Ranoidea</taxon>
        <taxon>Ranidae</taxon>
        <taxon>Aquarana</taxon>
    </lineage>
</organism>
<gene>
    <name evidence="1" type="ORF">AB205_0101400</name>
</gene>
<dbReference type="AlphaFoldDB" id="A0A2G9Q692"/>
<evidence type="ECO:0000313" key="2">
    <source>
        <dbReference type="Proteomes" id="UP000228934"/>
    </source>
</evidence>
<name>A0A2G9Q692_AQUCT</name>
<accession>A0A2G9Q692</accession>
<sequence length="50" mass="5600">MPLGNLCNNAITSSMPSLCLSLCLYGDSKRKDHLTNLLMMKKEQSFPLQI</sequence>
<dbReference type="Proteomes" id="UP000228934">
    <property type="component" value="Unassembled WGS sequence"/>
</dbReference>
<reference evidence="2" key="1">
    <citation type="journal article" date="2017" name="Nat. Commun.">
        <title>The North American bullfrog draft genome provides insight into hormonal regulation of long noncoding RNA.</title>
        <authorList>
            <person name="Hammond S.A."/>
            <person name="Warren R.L."/>
            <person name="Vandervalk B.P."/>
            <person name="Kucuk E."/>
            <person name="Khan H."/>
            <person name="Gibb E.A."/>
            <person name="Pandoh P."/>
            <person name="Kirk H."/>
            <person name="Zhao Y."/>
            <person name="Jones M."/>
            <person name="Mungall A.J."/>
            <person name="Coope R."/>
            <person name="Pleasance S."/>
            <person name="Moore R.A."/>
            <person name="Holt R.A."/>
            <person name="Round J.M."/>
            <person name="Ohora S."/>
            <person name="Walle B.V."/>
            <person name="Veldhoen N."/>
            <person name="Helbing C.C."/>
            <person name="Birol I."/>
        </authorList>
    </citation>
    <scope>NUCLEOTIDE SEQUENCE [LARGE SCALE GENOMIC DNA]</scope>
</reference>
<protein>
    <submittedName>
        <fullName evidence="1">Uncharacterized protein</fullName>
    </submittedName>
</protein>
<evidence type="ECO:0000313" key="1">
    <source>
        <dbReference type="EMBL" id="PIO11055.1"/>
    </source>
</evidence>